<dbReference type="CDD" id="cd00112">
    <property type="entry name" value="LDLa"/>
    <property type="match status" value="1"/>
</dbReference>
<evidence type="ECO:0000313" key="8">
    <source>
        <dbReference type="RefSeq" id="XP_005099397.1"/>
    </source>
</evidence>
<feature type="transmembrane region" description="Helical" evidence="4">
    <location>
        <begin position="219"/>
        <end position="240"/>
    </location>
</feature>
<dbReference type="PROSITE" id="PS50068">
    <property type="entry name" value="LDLRA_2"/>
    <property type="match status" value="1"/>
</dbReference>
<name>A0ABM0JQU6_APLCA</name>
<dbReference type="Pfam" id="PF00431">
    <property type="entry name" value="CUB"/>
    <property type="match status" value="1"/>
</dbReference>
<feature type="chain" id="PRO_5045666116" evidence="5">
    <location>
        <begin position="35"/>
        <end position="302"/>
    </location>
</feature>
<protein>
    <submittedName>
        <fullName evidence="8">Tolloid-like protein 2</fullName>
    </submittedName>
</protein>
<proteinExistence type="predicted"/>
<evidence type="ECO:0000256" key="4">
    <source>
        <dbReference type="SAM" id="Phobius"/>
    </source>
</evidence>
<feature type="disulfide bond" evidence="3">
    <location>
        <begin position="172"/>
        <end position="184"/>
    </location>
</feature>
<dbReference type="InterPro" id="IPR035914">
    <property type="entry name" value="Sperma_CUB_dom_sf"/>
</dbReference>
<evidence type="ECO:0000259" key="6">
    <source>
        <dbReference type="PROSITE" id="PS01180"/>
    </source>
</evidence>
<dbReference type="RefSeq" id="XP_005099397.1">
    <property type="nucleotide sequence ID" value="XM_005099340.2"/>
</dbReference>
<evidence type="ECO:0000256" key="5">
    <source>
        <dbReference type="SAM" id="SignalP"/>
    </source>
</evidence>
<dbReference type="SMART" id="SM00192">
    <property type="entry name" value="LDLa"/>
    <property type="match status" value="1"/>
</dbReference>
<dbReference type="CDD" id="cd00041">
    <property type="entry name" value="CUB"/>
    <property type="match status" value="1"/>
</dbReference>
<evidence type="ECO:0000256" key="1">
    <source>
        <dbReference type="ARBA" id="ARBA00022737"/>
    </source>
</evidence>
<dbReference type="Gene3D" id="4.10.400.10">
    <property type="entry name" value="Low-density Lipoprotein Receptor"/>
    <property type="match status" value="1"/>
</dbReference>
<dbReference type="InterPro" id="IPR002172">
    <property type="entry name" value="LDrepeatLR_classA_rpt"/>
</dbReference>
<keyword evidence="4" id="KW-1133">Transmembrane helix</keyword>
<evidence type="ECO:0000313" key="7">
    <source>
        <dbReference type="Proteomes" id="UP000694888"/>
    </source>
</evidence>
<dbReference type="SUPFAM" id="SSF49854">
    <property type="entry name" value="Spermadhesin, CUB domain"/>
    <property type="match status" value="1"/>
</dbReference>
<dbReference type="PANTHER" id="PTHR24251:SF30">
    <property type="entry name" value="MEMBRANE FRIZZLED-RELATED PROTEIN"/>
    <property type="match status" value="1"/>
</dbReference>
<dbReference type="InterPro" id="IPR000859">
    <property type="entry name" value="CUB_dom"/>
</dbReference>
<dbReference type="SUPFAM" id="SSF57424">
    <property type="entry name" value="LDL receptor-like module"/>
    <property type="match status" value="1"/>
</dbReference>
<accession>A0ABM0JQU6</accession>
<dbReference type="Proteomes" id="UP000694888">
    <property type="component" value="Unplaced"/>
</dbReference>
<comment type="caution">
    <text evidence="3">Lacks conserved residue(s) required for the propagation of feature annotation.</text>
</comment>
<keyword evidence="7" id="KW-1185">Reference proteome</keyword>
<evidence type="ECO:0000256" key="2">
    <source>
        <dbReference type="ARBA" id="ARBA00023157"/>
    </source>
</evidence>
<keyword evidence="2 3" id="KW-1015">Disulfide bond</keyword>
<gene>
    <name evidence="8" type="primary">LOC101850721</name>
</gene>
<keyword evidence="5" id="KW-0732">Signal</keyword>
<keyword evidence="4" id="KW-0472">Membrane</keyword>
<dbReference type="PROSITE" id="PS01180">
    <property type="entry name" value="CUB"/>
    <property type="match status" value="1"/>
</dbReference>
<dbReference type="GeneID" id="101850721"/>
<dbReference type="SMART" id="SM00042">
    <property type="entry name" value="CUB"/>
    <property type="match status" value="1"/>
</dbReference>
<organism evidence="7 8">
    <name type="scientific">Aplysia californica</name>
    <name type="common">California sea hare</name>
    <dbReference type="NCBI Taxonomy" id="6500"/>
    <lineage>
        <taxon>Eukaryota</taxon>
        <taxon>Metazoa</taxon>
        <taxon>Spiralia</taxon>
        <taxon>Lophotrochozoa</taxon>
        <taxon>Mollusca</taxon>
        <taxon>Gastropoda</taxon>
        <taxon>Heterobranchia</taxon>
        <taxon>Euthyneura</taxon>
        <taxon>Tectipleura</taxon>
        <taxon>Aplysiida</taxon>
        <taxon>Aplysioidea</taxon>
        <taxon>Aplysiidae</taxon>
        <taxon>Aplysia</taxon>
    </lineage>
</organism>
<dbReference type="PANTHER" id="PTHR24251">
    <property type="entry name" value="OVOCHYMASE-RELATED"/>
    <property type="match status" value="1"/>
</dbReference>
<sequence>MTRRRKGFDLDNFPLTWRSHEVLLYLVSVSVVLASVTAQSDCGDYYDLGPSSTGTIYSPDYPNMYGTYSKCIWLIRTDDKYRVQLSVTFTGERYNGDCSDYLEIRDGNSSAALVAKLCDTHTAEVVRSTYRWMWVLFKSDGITGSATAMQATFSSFYNATTPAITQNAAPTCRSYEFECRNMQCLSMAYRCDGYNDCGCINDCDEDGCGPLALSTGAQIGISIAVGIGVFFVICCIAFLIESKENWLASKNEEKLERETQAAQRRRRATKAFSKFIGDNKDSVVKSKSAIVPALKVTEVESS</sequence>
<feature type="domain" description="CUB" evidence="6">
    <location>
        <begin position="42"/>
        <end position="160"/>
    </location>
</feature>
<feature type="signal peptide" evidence="5">
    <location>
        <begin position="1"/>
        <end position="34"/>
    </location>
</feature>
<reference evidence="8" key="1">
    <citation type="submission" date="2025-08" db="UniProtKB">
        <authorList>
            <consortium name="RefSeq"/>
        </authorList>
    </citation>
    <scope>IDENTIFICATION</scope>
</reference>
<dbReference type="Gene3D" id="2.60.120.290">
    <property type="entry name" value="Spermadhesin, CUB domain"/>
    <property type="match status" value="1"/>
</dbReference>
<dbReference type="InterPro" id="IPR036055">
    <property type="entry name" value="LDL_receptor-like_sf"/>
</dbReference>
<keyword evidence="1" id="KW-0677">Repeat</keyword>
<keyword evidence="4" id="KW-0812">Transmembrane</keyword>
<evidence type="ECO:0000256" key="3">
    <source>
        <dbReference type="PROSITE-ProRule" id="PRU00124"/>
    </source>
</evidence>